<proteinExistence type="predicted"/>
<dbReference type="Pfam" id="PF14258">
    <property type="entry name" value="DUF4350"/>
    <property type="match status" value="1"/>
</dbReference>
<dbReference type="InterPro" id="IPR029062">
    <property type="entry name" value="Class_I_gatase-like"/>
</dbReference>
<protein>
    <submittedName>
        <fullName evidence="5">DUF4350 domain-containing protein</fullName>
    </submittedName>
</protein>
<feature type="region of interest" description="Disordered" evidence="1">
    <location>
        <begin position="438"/>
        <end position="458"/>
    </location>
</feature>
<reference evidence="5 6" key="1">
    <citation type="submission" date="2019-01" db="EMBL/GenBank/DDBJ databases">
        <title>Lujinxingia litoralis gen. nov., sp. nov. and Lujinxingia sediminis gen. nov., sp. nov., new members in the order Bradymonadales, isolated from coastal sediment.</title>
        <authorList>
            <person name="Li C.-M."/>
        </authorList>
    </citation>
    <scope>NUCLEOTIDE SEQUENCE [LARGE SCALE GENOMIC DNA]</scope>
    <source>
        <strain evidence="5 6">SEH01</strain>
    </source>
</reference>
<evidence type="ECO:0000256" key="1">
    <source>
        <dbReference type="SAM" id="MobiDB-lite"/>
    </source>
</evidence>
<dbReference type="EMBL" id="SADD01000001">
    <property type="protein sequence ID" value="RVU48894.1"/>
    <property type="molecule type" value="Genomic_DNA"/>
</dbReference>
<evidence type="ECO:0000259" key="4">
    <source>
        <dbReference type="Pfam" id="PF14258"/>
    </source>
</evidence>
<organism evidence="5 6">
    <name type="scientific">Lujinxingia sediminis</name>
    <dbReference type="NCBI Taxonomy" id="2480984"/>
    <lineage>
        <taxon>Bacteria</taxon>
        <taxon>Deltaproteobacteria</taxon>
        <taxon>Bradymonadales</taxon>
        <taxon>Lujinxingiaceae</taxon>
        <taxon>Lujinxingia</taxon>
    </lineage>
</organism>
<sequence>MAALLLALSAITSTAVAQDYEPGSTAWHGLSRFVALAESRGAHLQSTDTLAWEEVQAEDVIVVVYPEEALNPESFASFVIDGGRLLLADDFGGSAALMERLSLRRMMPGVGMLPHQRFVDGQSDWPRHSARGRHPLLEGVREVVSNVPAVLLNEGGPVLSFDEGGGLVYDMTLGEGRAIVLSDASMMINGMLTIADNERLLSNALDYLCESASDACRVWLVHGAFAQHGRYKAPSSEGLSDEDLVSRVDAFNERVREVLDELAKTELLYFLGLLLALGSAAYLATVLPWQRSRRLSEFVQRERSELAPPQTEFDWNLARFSRGTRGMNYALPVAILKEVFEEIFLDALGLWPSTSKQRPPIDELARRFEQRFCARQAPAERERRRQSVQELLSHLAIAPTRHRVFLENDANYSARDLARLHRHAHEILGWMGKEADYERRTRQHRRPRHERPTGGEPR</sequence>
<evidence type="ECO:0000313" key="6">
    <source>
        <dbReference type="Proteomes" id="UP000282926"/>
    </source>
</evidence>
<dbReference type="Proteomes" id="UP000282926">
    <property type="component" value="Unassembled WGS sequence"/>
</dbReference>
<keyword evidence="3" id="KW-0732">Signal</keyword>
<comment type="caution">
    <text evidence="5">The sequence shown here is derived from an EMBL/GenBank/DDBJ whole genome shotgun (WGS) entry which is preliminary data.</text>
</comment>
<dbReference type="InterPro" id="IPR025646">
    <property type="entry name" value="DUF4350"/>
</dbReference>
<feature type="transmembrane region" description="Helical" evidence="2">
    <location>
        <begin position="267"/>
        <end position="287"/>
    </location>
</feature>
<feature type="domain" description="DUF4350" evidence="4">
    <location>
        <begin position="23"/>
        <end position="203"/>
    </location>
</feature>
<keyword evidence="6" id="KW-1185">Reference proteome</keyword>
<dbReference type="SUPFAM" id="SSF52317">
    <property type="entry name" value="Class I glutamine amidotransferase-like"/>
    <property type="match status" value="1"/>
</dbReference>
<evidence type="ECO:0000256" key="3">
    <source>
        <dbReference type="SAM" id="SignalP"/>
    </source>
</evidence>
<keyword evidence="2" id="KW-0812">Transmembrane</keyword>
<name>A0ABY0CYU3_9DELT</name>
<evidence type="ECO:0000256" key="2">
    <source>
        <dbReference type="SAM" id="Phobius"/>
    </source>
</evidence>
<feature type="signal peptide" evidence="3">
    <location>
        <begin position="1"/>
        <end position="17"/>
    </location>
</feature>
<keyword evidence="2" id="KW-0472">Membrane</keyword>
<accession>A0ABY0CYU3</accession>
<gene>
    <name evidence="5" type="ORF">EA187_05565</name>
</gene>
<evidence type="ECO:0000313" key="5">
    <source>
        <dbReference type="EMBL" id="RVU48894.1"/>
    </source>
</evidence>
<feature type="chain" id="PRO_5046485132" evidence="3">
    <location>
        <begin position="18"/>
        <end position="458"/>
    </location>
</feature>
<keyword evidence="2" id="KW-1133">Transmembrane helix</keyword>
<dbReference type="RefSeq" id="WP_127779440.1">
    <property type="nucleotide sequence ID" value="NZ_SADD01000001.1"/>
</dbReference>